<dbReference type="EMBL" id="GGEC01009785">
    <property type="protein sequence ID" value="MBW90268.1"/>
    <property type="molecule type" value="Transcribed_RNA"/>
</dbReference>
<evidence type="ECO:0008006" key="3">
    <source>
        <dbReference type="Google" id="ProtNLM"/>
    </source>
</evidence>
<sequence length="218" mass="23497">MPWRNSHWHVQSFVGEAQAMKNGSGPGSTFAGRFDENDIASSPNLLTSPHNLVESDPSRDVTCKAMEWQPELANKGMSLPMSLETDMPASVRGVEVSAQALYQPGSHVQSDECPVMNDPLNQQEELTVEGGTISISSVYSEGLLNTLTQALQSAGIDLSRAKISVQIDLGKRANRGMNSGTSAIKDFQDLPSGNQAAIHLRDTKSGEDSEQAEKRLKA</sequence>
<dbReference type="GO" id="GO:0006351">
    <property type="term" value="P:DNA-templated transcription"/>
    <property type="evidence" value="ECO:0007669"/>
    <property type="project" value="InterPro"/>
</dbReference>
<reference evidence="2" key="1">
    <citation type="submission" date="2018-02" db="EMBL/GenBank/DDBJ databases">
        <title>Rhizophora mucronata_Transcriptome.</title>
        <authorList>
            <person name="Meera S.P."/>
            <person name="Sreeshan A."/>
            <person name="Augustine A."/>
        </authorList>
    </citation>
    <scope>NUCLEOTIDE SEQUENCE</scope>
    <source>
        <tissue evidence="2">Leaf</tissue>
    </source>
</reference>
<feature type="region of interest" description="Disordered" evidence="1">
    <location>
        <begin position="19"/>
        <end position="58"/>
    </location>
</feature>
<organism evidence="2">
    <name type="scientific">Rhizophora mucronata</name>
    <name type="common">Asiatic mangrove</name>
    <dbReference type="NCBI Taxonomy" id="61149"/>
    <lineage>
        <taxon>Eukaryota</taxon>
        <taxon>Viridiplantae</taxon>
        <taxon>Streptophyta</taxon>
        <taxon>Embryophyta</taxon>
        <taxon>Tracheophyta</taxon>
        <taxon>Spermatophyta</taxon>
        <taxon>Magnoliopsida</taxon>
        <taxon>eudicotyledons</taxon>
        <taxon>Gunneridae</taxon>
        <taxon>Pentapetalae</taxon>
        <taxon>rosids</taxon>
        <taxon>fabids</taxon>
        <taxon>Malpighiales</taxon>
        <taxon>Rhizophoraceae</taxon>
        <taxon>Rhizophora</taxon>
    </lineage>
</organism>
<name>A0A2P2J9U7_RHIMU</name>
<evidence type="ECO:0000313" key="2">
    <source>
        <dbReference type="EMBL" id="MBW90266.1"/>
    </source>
</evidence>
<dbReference type="InterPro" id="IPR044295">
    <property type="entry name" value="BIM1/2/3"/>
</dbReference>
<accession>A0A2P2J9U7</accession>
<dbReference type="PANTHER" id="PTHR46412">
    <property type="entry name" value="BES1-INTERACTING MYC-LIKE PROTEIN"/>
    <property type="match status" value="1"/>
</dbReference>
<proteinExistence type="predicted"/>
<dbReference type="GO" id="GO:0046983">
    <property type="term" value="F:protein dimerization activity"/>
    <property type="evidence" value="ECO:0007669"/>
    <property type="project" value="InterPro"/>
</dbReference>
<protein>
    <recommendedName>
        <fullName evidence="3">Transcription factor BIM2</fullName>
    </recommendedName>
</protein>
<evidence type="ECO:0000256" key="1">
    <source>
        <dbReference type="SAM" id="MobiDB-lite"/>
    </source>
</evidence>
<dbReference type="PANTHER" id="PTHR46412:SF6">
    <property type="entry name" value="TRANSCRIPTION FACTOR BIM2"/>
    <property type="match status" value="1"/>
</dbReference>
<feature type="compositionally biased region" description="Basic and acidic residues" evidence="1">
    <location>
        <begin position="199"/>
        <end position="218"/>
    </location>
</feature>
<dbReference type="AlphaFoldDB" id="A0A2P2J9U7"/>
<dbReference type="EMBL" id="GGEC01009783">
    <property type="protein sequence ID" value="MBW90266.1"/>
    <property type="molecule type" value="Transcribed_RNA"/>
</dbReference>
<dbReference type="GO" id="GO:0003700">
    <property type="term" value="F:DNA-binding transcription factor activity"/>
    <property type="evidence" value="ECO:0007669"/>
    <property type="project" value="InterPro"/>
</dbReference>
<feature type="region of interest" description="Disordered" evidence="1">
    <location>
        <begin position="174"/>
        <end position="218"/>
    </location>
</feature>
<feature type="compositionally biased region" description="Polar residues" evidence="1">
    <location>
        <begin position="39"/>
        <end position="50"/>
    </location>
</feature>